<evidence type="ECO:0008006" key="3">
    <source>
        <dbReference type="Google" id="ProtNLM"/>
    </source>
</evidence>
<comment type="caution">
    <text evidence="1">The sequence shown here is derived from an EMBL/GenBank/DDBJ whole genome shotgun (WGS) entry which is preliminary data.</text>
</comment>
<gene>
    <name evidence="1" type="ORF">HXW94_06735</name>
</gene>
<dbReference type="Proteomes" id="UP000553343">
    <property type="component" value="Unassembled WGS sequence"/>
</dbReference>
<sequence>MKTDFSFEFLCVDKTGKTVIKTVENFKHALLANSNLWKSPSSQATDTICDQALKVKIALVDSEDETDQQLKRAFLINIKGPFEDTEKLRIPIIDYSKELKFEPIYVVLDEVSERIASQLYPGIHQVENKLRGYLIKFFIKKLGPNWWKVTADSDMNRKAKARNVESRVLTTSLDSSAYLIDFGDLGRIVFQQISGFLSRDDIIKRIRNMDESVNSIRILKEEIETNYTKFFNDAFRIKDFQKKWEDLEKIRHKVAHNNLFTQNQCEIGENLIKELLEIIDEADSGVEDIQFSDLDRDAIRESIVEHSAFDIISEDKLLEELKSQYEQFLSTDGFVGLSHFVKNHLGILGFDFRSSYELISLLEKKGLVEIYKVDNPVGDYEVSAIRPLKKQSDSSPDD</sequence>
<evidence type="ECO:0000313" key="1">
    <source>
        <dbReference type="EMBL" id="NWH04684.1"/>
    </source>
</evidence>
<dbReference type="EMBL" id="JACADJ010000016">
    <property type="protein sequence ID" value="NWH04684.1"/>
    <property type="molecule type" value="Genomic_DNA"/>
</dbReference>
<name>A0A850STI6_9BACT</name>
<organism evidence="1 2">
    <name type="scientific">Desulfobacter latus</name>
    <dbReference type="NCBI Taxonomy" id="2292"/>
    <lineage>
        <taxon>Bacteria</taxon>
        <taxon>Pseudomonadati</taxon>
        <taxon>Thermodesulfobacteriota</taxon>
        <taxon>Desulfobacteria</taxon>
        <taxon>Desulfobacterales</taxon>
        <taxon>Desulfobacteraceae</taxon>
        <taxon>Desulfobacter</taxon>
    </lineage>
</organism>
<protein>
    <recommendedName>
        <fullName evidence="3">Apea-like HEPN domain-containing protein</fullName>
    </recommendedName>
</protein>
<evidence type="ECO:0000313" key="2">
    <source>
        <dbReference type="Proteomes" id="UP000553343"/>
    </source>
</evidence>
<dbReference type="RefSeq" id="WP_178366139.1">
    <property type="nucleotide sequence ID" value="NZ_JACADJ010000016.1"/>
</dbReference>
<proteinExistence type="predicted"/>
<dbReference type="AlphaFoldDB" id="A0A850STI6"/>
<reference evidence="1 2" key="1">
    <citation type="submission" date="2020-06" db="EMBL/GenBank/DDBJ databases">
        <title>High-quality draft genome of sulfate reducer Desulfobacter latus type strain AcrS2 isolated from marine sediment.</title>
        <authorList>
            <person name="Hoppe M."/>
            <person name="Larsen C.K."/>
            <person name="Marshall I.P.G."/>
            <person name="Schramm A."/>
            <person name="Marietou A.G."/>
        </authorList>
    </citation>
    <scope>NUCLEOTIDE SEQUENCE [LARGE SCALE GENOMIC DNA]</scope>
    <source>
        <strain evidence="1 2">AcRS2</strain>
    </source>
</reference>
<accession>A0A850STI6</accession>
<keyword evidence="2" id="KW-1185">Reference proteome</keyword>